<reference evidence="3" key="1">
    <citation type="submission" date="2020-05" db="EMBL/GenBank/DDBJ databases">
        <title>Mycena genomes resolve the evolution of fungal bioluminescence.</title>
        <authorList>
            <person name="Tsai I.J."/>
        </authorList>
    </citation>
    <scope>NUCLEOTIDE SEQUENCE</scope>
    <source>
        <strain evidence="3">CCC161011</strain>
    </source>
</reference>
<feature type="transmembrane region" description="Helical" evidence="1">
    <location>
        <begin position="89"/>
        <end position="109"/>
    </location>
</feature>
<feature type="domain" description="DUF6534" evidence="2">
    <location>
        <begin position="168"/>
        <end position="254"/>
    </location>
</feature>
<feature type="transmembrane region" description="Helical" evidence="1">
    <location>
        <begin position="49"/>
        <end position="69"/>
    </location>
</feature>
<evidence type="ECO:0000313" key="3">
    <source>
        <dbReference type="EMBL" id="KAF7357052.1"/>
    </source>
</evidence>
<proteinExistence type="predicted"/>
<accession>A0A8H6YEI9</accession>
<keyword evidence="1" id="KW-0812">Transmembrane</keyword>
<keyword evidence="1" id="KW-1133">Transmembrane helix</keyword>
<feature type="transmembrane region" description="Helical" evidence="1">
    <location>
        <begin position="227"/>
        <end position="247"/>
    </location>
</feature>
<dbReference type="Pfam" id="PF20152">
    <property type="entry name" value="DUF6534"/>
    <property type="match status" value="1"/>
</dbReference>
<feature type="transmembrane region" description="Helical" evidence="1">
    <location>
        <begin position="116"/>
        <end position="136"/>
    </location>
</feature>
<dbReference type="Proteomes" id="UP000620124">
    <property type="component" value="Unassembled WGS sequence"/>
</dbReference>
<dbReference type="EMBL" id="JACAZI010000007">
    <property type="protein sequence ID" value="KAF7357052.1"/>
    <property type="molecule type" value="Genomic_DNA"/>
</dbReference>
<keyword evidence="4" id="KW-1185">Reference proteome</keyword>
<evidence type="ECO:0000259" key="2">
    <source>
        <dbReference type="Pfam" id="PF20152"/>
    </source>
</evidence>
<dbReference type="InterPro" id="IPR045339">
    <property type="entry name" value="DUF6534"/>
</dbReference>
<dbReference type="AlphaFoldDB" id="A0A8H6YEI9"/>
<sequence>MPSTGFDVTLGPIINSAFFTVFFFGVITMQTNEYIRNHFEKDPLYIKSFVLFLWLIQVLFTLCICQGAYTMSVTDFGEAYQLLFTPWGLNAAVIIGSVIDHSVQAFFVMRVYRVTGALYVSICLWTMVAFLQAVSLKLAQESIRVDSIVLVGHNSSWLLSALFFGDASLDVVMASVLIYYLKKQSRSAFKSTAALLNRLVRYTIQTGLATSFVAIGAALSFKFSPNYYIWTAFLISMPGSFTIALLANINSRRSFIKPPATSVTTGTNPLESGVVITYSRDVMFSRDPVLDIRLQQDSKNRTVIVEEPHNDSVEHSIYGTNNVVV</sequence>
<feature type="transmembrane region" description="Helical" evidence="1">
    <location>
        <begin position="202"/>
        <end position="221"/>
    </location>
</feature>
<name>A0A8H6YEI9_9AGAR</name>
<keyword evidence="1" id="KW-0472">Membrane</keyword>
<feature type="transmembrane region" description="Helical" evidence="1">
    <location>
        <begin position="12"/>
        <end position="29"/>
    </location>
</feature>
<dbReference type="OrthoDB" id="2964254at2759"/>
<evidence type="ECO:0000256" key="1">
    <source>
        <dbReference type="SAM" id="Phobius"/>
    </source>
</evidence>
<organism evidence="3 4">
    <name type="scientific">Mycena venus</name>
    <dbReference type="NCBI Taxonomy" id="2733690"/>
    <lineage>
        <taxon>Eukaryota</taxon>
        <taxon>Fungi</taxon>
        <taxon>Dikarya</taxon>
        <taxon>Basidiomycota</taxon>
        <taxon>Agaricomycotina</taxon>
        <taxon>Agaricomycetes</taxon>
        <taxon>Agaricomycetidae</taxon>
        <taxon>Agaricales</taxon>
        <taxon>Marasmiineae</taxon>
        <taxon>Mycenaceae</taxon>
        <taxon>Mycena</taxon>
    </lineage>
</organism>
<feature type="transmembrane region" description="Helical" evidence="1">
    <location>
        <begin position="156"/>
        <end position="181"/>
    </location>
</feature>
<dbReference type="PANTHER" id="PTHR40465">
    <property type="entry name" value="CHROMOSOME 1, WHOLE GENOME SHOTGUN SEQUENCE"/>
    <property type="match status" value="1"/>
</dbReference>
<dbReference type="PANTHER" id="PTHR40465:SF1">
    <property type="entry name" value="DUF6534 DOMAIN-CONTAINING PROTEIN"/>
    <property type="match status" value="1"/>
</dbReference>
<comment type="caution">
    <text evidence="3">The sequence shown here is derived from an EMBL/GenBank/DDBJ whole genome shotgun (WGS) entry which is preliminary data.</text>
</comment>
<protein>
    <recommendedName>
        <fullName evidence="2">DUF6534 domain-containing protein</fullName>
    </recommendedName>
</protein>
<gene>
    <name evidence="3" type="ORF">MVEN_01042000</name>
</gene>
<evidence type="ECO:0000313" key="4">
    <source>
        <dbReference type="Proteomes" id="UP000620124"/>
    </source>
</evidence>